<accession>A0ABR1GI54</accession>
<keyword evidence="2" id="KW-1185">Reference proteome</keyword>
<evidence type="ECO:0000313" key="1">
    <source>
        <dbReference type="EMBL" id="KAK7397804.1"/>
    </source>
</evidence>
<dbReference type="EMBL" id="JAZAVJ010000431">
    <property type="protein sequence ID" value="KAK7397804.1"/>
    <property type="molecule type" value="Genomic_DNA"/>
</dbReference>
<proteinExistence type="predicted"/>
<organism evidence="1 2">
    <name type="scientific">Neonectria punicea</name>
    <dbReference type="NCBI Taxonomy" id="979145"/>
    <lineage>
        <taxon>Eukaryota</taxon>
        <taxon>Fungi</taxon>
        <taxon>Dikarya</taxon>
        <taxon>Ascomycota</taxon>
        <taxon>Pezizomycotina</taxon>
        <taxon>Sordariomycetes</taxon>
        <taxon>Hypocreomycetidae</taxon>
        <taxon>Hypocreales</taxon>
        <taxon>Nectriaceae</taxon>
        <taxon>Neonectria</taxon>
    </lineage>
</organism>
<evidence type="ECO:0000313" key="2">
    <source>
        <dbReference type="Proteomes" id="UP001498476"/>
    </source>
</evidence>
<dbReference type="Proteomes" id="UP001498476">
    <property type="component" value="Unassembled WGS sequence"/>
</dbReference>
<reference evidence="1 2" key="1">
    <citation type="journal article" date="2025" name="Microbiol. Resour. Announc.">
        <title>Draft genome sequences for Neonectria magnoliae and Neonectria punicea, canker pathogens of Liriodendron tulipifera and Acer saccharum in West Virginia.</title>
        <authorList>
            <person name="Petronek H.M."/>
            <person name="Kasson M.T."/>
            <person name="Metheny A.M."/>
            <person name="Stauder C.M."/>
            <person name="Lovett B."/>
            <person name="Lynch S.C."/>
            <person name="Garnas J.R."/>
            <person name="Kasson L.R."/>
            <person name="Stajich J.E."/>
        </authorList>
    </citation>
    <scope>NUCLEOTIDE SEQUENCE [LARGE SCALE GENOMIC DNA]</scope>
    <source>
        <strain evidence="1 2">NRRL 64653</strain>
    </source>
</reference>
<sequence length="78" mass="9195">MPLNFNFVDAQRDLARYQESPTEDRVSQKTENRRVKVWDAWQDYAEGMKFDPETTWIELVLGSDEAIAQCKSFMKAYV</sequence>
<protein>
    <submittedName>
        <fullName evidence="1">Uncharacterized protein</fullName>
    </submittedName>
</protein>
<gene>
    <name evidence="1" type="ORF">QQX98_012828</name>
</gene>
<name>A0ABR1GI54_9HYPO</name>
<comment type="caution">
    <text evidence="1">The sequence shown here is derived from an EMBL/GenBank/DDBJ whole genome shotgun (WGS) entry which is preliminary data.</text>
</comment>